<dbReference type="EMBL" id="RQHW01000047">
    <property type="protein sequence ID" value="TGN18544.1"/>
    <property type="molecule type" value="Genomic_DNA"/>
</dbReference>
<dbReference type="NCBIfam" id="TIGR02532">
    <property type="entry name" value="IV_pilin_GFxxxE"/>
    <property type="match status" value="1"/>
</dbReference>
<dbReference type="InterPro" id="IPR045584">
    <property type="entry name" value="Pilin-like"/>
</dbReference>
<protein>
    <submittedName>
        <fullName evidence="3">Prepilin-type N-terminal cleavage/methylation domain-containing protein</fullName>
    </submittedName>
</protein>
<sequence length="158" mass="17967">MKRIGKNRKRREGLTLVELTVVILIIGSLMGILYAGLKNFGSGGNDSQAKLKVQNDSKILEIKLREYFDKFSKYPSEEQGLKALVERPDDDEVAADYEPLVRDKSVLKDPWGTLYQLRYDDNNNYQIITLGADKKDGGEGRNKDFNILDSEDYPTAFK</sequence>
<name>A0A4R9LWA0_9LEPT</name>
<dbReference type="OrthoDB" id="9795612at2"/>
<dbReference type="RefSeq" id="WP_135761227.1">
    <property type="nucleotide sequence ID" value="NZ_RQHW01000047.1"/>
</dbReference>
<organism evidence="3 4">
    <name type="scientific">Leptospira idonii</name>
    <dbReference type="NCBI Taxonomy" id="1193500"/>
    <lineage>
        <taxon>Bacteria</taxon>
        <taxon>Pseudomonadati</taxon>
        <taxon>Spirochaetota</taxon>
        <taxon>Spirochaetia</taxon>
        <taxon>Leptospirales</taxon>
        <taxon>Leptospiraceae</taxon>
        <taxon>Leptospira</taxon>
    </lineage>
</organism>
<reference evidence="3" key="1">
    <citation type="journal article" date="2019" name="PLoS Negl. Trop. Dis.">
        <title>Revisiting the worldwide diversity of Leptospira species in the environment.</title>
        <authorList>
            <person name="Vincent A.T."/>
            <person name="Schiettekatte O."/>
            <person name="Bourhy P."/>
            <person name="Veyrier F.J."/>
            <person name="Picardeau M."/>
        </authorList>
    </citation>
    <scope>NUCLEOTIDE SEQUENCE [LARGE SCALE GENOMIC DNA]</scope>
    <source>
        <strain evidence="3">201300427</strain>
    </source>
</reference>
<evidence type="ECO:0000313" key="4">
    <source>
        <dbReference type="Proteomes" id="UP000298058"/>
    </source>
</evidence>
<dbReference type="AlphaFoldDB" id="A0A4R9LWA0"/>
<evidence type="ECO:0000259" key="2">
    <source>
        <dbReference type="Pfam" id="PF08334"/>
    </source>
</evidence>
<feature type="transmembrane region" description="Helical" evidence="1">
    <location>
        <begin position="12"/>
        <end position="37"/>
    </location>
</feature>
<comment type="caution">
    <text evidence="3">The sequence shown here is derived from an EMBL/GenBank/DDBJ whole genome shotgun (WGS) entry which is preliminary data.</text>
</comment>
<keyword evidence="1" id="KW-1133">Transmembrane helix</keyword>
<dbReference type="Gene3D" id="3.30.700.10">
    <property type="entry name" value="Glycoprotein, Type 4 Pilin"/>
    <property type="match status" value="1"/>
</dbReference>
<dbReference type="Pfam" id="PF07963">
    <property type="entry name" value="N_methyl"/>
    <property type="match status" value="1"/>
</dbReference>
<evidence type="ECO:0000256" key="1">
    <source>
        <dbReference type="SAM" id="Phobius"/>
    </source>
</evidence>
<dbReference type="InterPro" id="IPR012902">
    <property type="entry name" value="N_methyl_site"/>
</dbReference>
<accession>A0A4R9LWA0</accession>
<dbReference type="Pfam" id="PF08334">
    <property type="entry name" value="T2SSG"/>
    <property type="match status" value="1"/>
</dbReference>
<dbReference type="Proteomes" id="UP000298058">
    <property type="component" value="Unassembled WGS sequence"/>
</dbReference>
<feature type="domain" description="Type II secretion system protein GspG C-terminal" evidence="2">
    <location>
        <begin position="52"/>
        <end position="145"/>
    </location>
</feature>
<dbReference type="SUPFAM" id="SSF54523">
    <property type="entry name" value="Pili subunits"/>
    <property type="match status" value="1"/>
</dbReference>
<evidence type="ECO:0000313" key="3">
    <source>
        <dbReference type="EMBL" id="TGN18544.1"/>
    </source>
</evidence>
<gene>
    <name evidence="3" type="ORF">EHS15_14245</name>
</gene>
<proteinExistence type="predicted"/>
<dbReference type="PROSITE" id="PS00409">
    <property type="entry name" value="PROKAR_NTER_METHYL"/>
    <property type="match status" value="1"/>
</dbReference>
<keyword evidence="1" id="KW-0472">Membrane</keyword>
<keyword evidence="1" id="KW-0812">Transmembrane</keyword>
<dbReference type="InterPro" id="IPR013545">
    <property type="entry name" value="T2SS_protein-GspG_C"/>
</dbReference>
<keyword evidence="4" id="KW-1185">Reference proteome</keyword>